<dbReference type="InterPro" id="IPR003829">
    <property type="entry name" value="Pirin_N_dom"/>
</dbReference>
<dbReference type="PIRSF" id="PIRSF006232">
    <property type="entry name" value="Pirin"/>
    <property type="match status" value="1"/>
</dbReference>
<evidence type="ECO:0000256" key="1">
    <source>
        <dbReference type="ARBA" id="ARBA00008416"/>
    </source>
</evidence>
<dbReference type="InterPro" id="IPR012093">
    <property type="entry name" value="Pirin"/>
</dbReference>
<accession>A6DQJ8</accession>
<feature type="binding site" evidence="2">
    <location>
        <position position="56"/>
    </location>
    <ligand>
        <name>Fe cation</name>
        <dbReference type="ChEBI" id="CHEBI:24875"/>
    </ligand>
</feature>
<evidence type="ECO:0008006" key="8">
    <source>
        <dbReference type="Google" id="ProtNLM"/>
    </source>
</evidence>
<feature type="binding site" evidence="2">
    <location>
        <position position="102"/>
    </location>
    <ligand>
        <name>Fe cation</name>
        <dbReference type="ChEBI" id="CHEBI:24875"/>
    </ligand>
</feature>
<evidence type="ECO:0000259" key="5">
    <source>
        <dbReference type="Pfam" id="PF17954"/>
    </source>
</evidence>
<dbReference type="GO" id="GO:0046872">
    <property type="term" value="F:metal ion binding"/>
    <property type="evidence" value="ECO:0007669"/>
    <property type="project" value="UniProtKB-KW"/>
</dbReference>
<feature type="binding site" evidence="2">
    <location>
        <position position="58"/>
    </location>
    <ligand>
        <name>Fe cation</name>
        <dbReference type="ChEBI" id="CHEBI:24875"/>
    </ligand>
</feature>
<proteinExistence type="inferred from homology"/>
<keyword evidence="2" id="KW-0479">Metal-binding</keyword>
<evidence type="ECO:0000256" key="2">
    <source>
        <dbReference type="PIRSR" id="PIRSR006232-1"/>
    </source>
</evidence>
<dbReference type="EMBL" id="ABCK01000020">
    <property type="protein sequence ID" value="EDM26079.1"/>
    <property type="molecule type" value="Genomic_DNA"/>
</dbReference>
<dbReference type="eggNOG" id="COG1741">
    <property type="taxonomic scope" value="Bacteria"/>
</dbReference>
<dbReference type="AlphaFoldDB" id="A6DQJ8"/>
<evidence type="ECO:0000259" key="4">
    <source>
        <dbReference type="Pfam" id="PF02678"/>
    </source>
</evidence>
<dbReference type="Pfam" id="PF02678">
    <property type="entry name" value="Pirin"/>
    <property type="match status" value="1"/>
</dbReference>
<dbReference type="Pfam" id="PF17954">
    <property type="entry name" value="Pirin_C_2"/>
    <property type="match status" value="1"/>
</dbReference>
<sequence>MKVYRAQDRGHVEHGWLKTKHSFSFGEYYNPQAMSFGPLRVLNEDVIEAGQGFGTHPHKDAEILTYVLSGGLRHEDSMGNGGVIEHGDVQYMSAGKGIRHSEFNASRTEPVHLYQIWILPHTKALKPRYEQESFSPQGRANQWQLIASPKGDQGSFQIAQDAKFLVSELDQGRELTYRFENKRKVWLQVARGTISVNHQDLSAGDAISFEEAQDFSVEAIEDAELLLFDMA</sequence>
<protein>
    <recommendedName>
        <fullName evidence="8">Pirin family protein</fullName>
    </recommendedName>
</protein>
<dbReference type="OrthoDB" id="9780903at2"/>
<dbReference type="SUPFAM" id="SSF51182">
    <property type="entry name" value="RmlC-like cupins"/>
    <property type="match status" value="1"/>
</dbReference>
<dbReference type="InterPro" id="IPR014710">
    <property type="entry name" value="RmlC-like_jellyroll"/>
</dbReference>
<dbReference type="RefSeq" id="WP_007280125.1">
    <property type="nucleotide sequence ID" value="NZ_ABCK01000020.1"/>
</dbReference>
<comment type="caution">
    <text evidence="6">The sequence shown here is derived from an EMBL/GenBank/DDBJ whole genome shotgun (WGS) entry which is preliminary data.</text>
</comment>
<evidence type="ECO:0000313" key="6">
    <source>
        <dbReference type="EMBL" id="EDM26079.1"/>
    </source>
</evidence>
<gene>
    <name evidence="6" type="ORF">LNTAR_04496</name>
</gene>
<comment type="similarity">
    <text evidence="1 3">Belongs to the pirin family.</text>
</comment>
<evidence type="ECO:0000256" key="3">
    <source>
        <dbReference type="RuleBase" id="RU003457"/>
    </source>
</evidence>
<feature type="domain" description="Quercetin 2,3-dioxygenase C-terminal cupin" evidence="5">
    <location>
        <begin position="145"/>
        <end position="230"/>
    </location>
</feature>
<dbReference type="STRING" id="313628.LNTAR_04496"/>
<dbReference type="InterPro" id="IPR011051">
    <property type="entry name" value="RmlC_Cupin_sf"/>
</dbReference>
<comment type="cofactor">
    <cofactor evidence="2">
        <name>Fe cation</name>
        <dbReference type="ChEBI" id="CHEBI:24875"/>
    </cofactor>
    <text evidence="2">Binds 1 Fe cation per subunit.</text>
</comment>
<reference evidence="6 7" key="1">
    <citation type="journal article" date="2010" name="J. Bacteriol.">
        <title>Genome sequence of Lentisphaera araneosa HTCC2155T, the type species of the order Lentisphaerales in the phylum Lentisphaerae.</title>
        <authorList>
            <person name="Thrash J.C."/>
            <person name="Cho J.C."/>
            <person name="Vergin K.L."/>
            <person name="Morris R.M."/>
            <person name="Giovannoni S.J."/>
        </authorList>
    </citation>
    <scope>NUCLEOTIDE SEQUENCE [LARGE SCALE GENOMIC DNA]</scope>
    <source>
        <strain evidence="6 7">HTCC2155</strain>
    </source>
</reference>
<feature type="binding site" evidence="2">
    <location>
        <position position="100"/>
    </location>
    <ligand>
        <name>Fe cation</name>
        <dbReference type="ChEBI" id="CHEBI:24875"/>
    </ligand>
</feature>
<keyword evidence="2" id="KW-0408">Iron</keyword>
<dbReference type="PANTHER" id="PTHR43212:SF3">
    <property type="entry name" value="QUERCETIN 2,3-DIOXYGENASE"/>
    <property type="match status" value="1"/>
</dbReference>
<organism evidence="6 7">
    <name type="scientific">Lentisphaera araneosa HTCC2155</name>
    <dbReference type="NCBI Taxonomy" id="313628"/>
    <lineage>
        <taxon>Bacteria</taxon>
        <taxon>Pseudomonadati</taxon>
        <taxon>Lentisphaerota</taxon>
        <taxon>Lentisphaeria</taxon>
        <taxon>Lentisphaerales</taxon>
        <taxon>Lentisphaeraceae</taxon>
        <taxon>Lentisphaera</taxon>
    </lineage>
</organism>
<evidence type="ECO:0000313" key="7">
    <source>
        <dbReference type="Proteomes" id="UP000004947"/>
    </source>
</evidence>
<dbReference type="Gene3D" id="2.60.120.10">
    <property type="entry name" value="Jelly Rolls"/>
    <property type="match status" value="2"/>
</dbReference>
<name>A6DQJ8_9BACT</name>
<keyword evidence="7" id="KW-1185">Reference proteome</keyword>
<dbReference type="InterPro" id="IPR041602">
    <property type="entry name" value="Quercetinase_C"/>
</dbReference>
<dbReference type="Proteomes" id="UP000004947">
    <property type="component" value="Unassembled WGS sequence"/>
</dbReference>
<feature type="domain" description="Pirin N-terminal" evidence="4">
    <location>
        <begin position="10"/>
        <end position="118"/>
    </location>
</feature>
<dbReference type="CDD" id="cd02910">
    <property type="entry name" value="cupin_Yhhw_N"/>
    <property type="match status" value="1"/>
</dbReference>
<dbReference type="PANTHER" id="PTHR43212">
    <property type="entry name" value="QUERCETIN 2,3-DIOXYGENASE"/>
    <property type="match status" value="1"/>
</dbReference>